<feature type="chain" id="PRO_5034226295" description="Toxin co-regulated pilus biosynthesis protein Q C-terminal domain-containing protein" evidence="1">
    <location>
        <begin position="24"/>
        <end position="196"/>
    </location>
</feature>
<protein>
    <recommendedName>
        <fullName evidence="4">Toxin co-regulated pilus biosynthesis protein Q C-terminal domain-containing protein</fullName>
    </recommendedName>
</protein>
<keyword evidence="1" id="KW-0732">Signal</keyword>
<dbReference type="AlphaFoldDB" id="A0A8H9IHA8"/>
<dbReference type="EMBL" id="BMZC01000014">
    <property type="protein sequence ID" value="GGZ78195.1"/>
    <property type="molecule type" value="Genomic_DNA"/>
</dbReference>
<evidence type="ECO:0000313" key="2">
    <source>
        <dbReference type="EMBL" id="GGZ78195.1"/>
    </source>
</evidence>
<reference evidence="2" key="2">
    <citation type="submission" date="2020-09" db="EMBL/GenBank/DDBJ databases">
        <authorList>
            <person name="Sun Q."/>
            <person name="Kim S."/>
        </authorList>
    </citation>
    <scope>NUCLEOTIDE SEQUENCE</scope>
    <source>
        <strain evidence="2">KCTC 32337</strain>
    </source>
</reference>
<evidence type="ECO:0000313" key="3">
    <source>
        <dbReference type="Proteomes" id="UP000622604"/>
    </source>
</evidence>
<organism evidence="2 3">
    <name type="scientific">Paraglaciecola chathamensis</name>
    <dbReference type="NCBI Taxonomy" id="368405"/>
    <lineage>
        <taxon>Bacteria</taxon>
        <taxon>Pseudomonadati</taxon>
        <taxon>Pseudomonadota</taxon>
        <taxon>Gammaproteobacteria</taxon>
        <taxon>Alteromonadales</taxon>
        <taxon>Alteromonadaceae</taxon>
        <taxon>Paraglaciecola</taxon>
    </lineage>
</organism>
<evidence type="ECO:0000256" key="1">
    <source>
        <dbReference type="SAM" id="SignalP"/>
    </source>
</evidence>
<sequence>MYKLILMGSALISGLTIVPYAKAVQSTAASEHIRSCKVKLQAAKSAALNVIEPKTKIVEKNAGETAENSTLLQTKPTVNVAQDNTSSSKTVEIGTADTSTDVVSLSRPNKTENVPHFLLNKGRLEPQIKEFVLSSFPEINEVVWSLDKNLRWFNKYDAKGESNKHILNSILRRYQAKAIFWANNVVEVVPKQEKPQ</sequence>
<accession>A0A8H9IHA8</accession>
<dbReference type="Proteomes" id="UP000622604">
    <property type="component" value="Unassembled WGS sequence"/>
</dbReference>
<feature type="signal peptide" evidence="1">
    <location>
        <begin position="1"/>
        <end position="23"/>
    </location>
</feature>
<gene>
    <name evidence="2" type="ORF">GCM10011274_40440</name>
</gene>
<name>A0A8H9IHA8_9ALTE</name>
<dbReference type="RefSeq" id="WP_191867042.1">
    <property type="nucleotide sequence ID" value="NZ_BMZC01000014.1"/>
</dbReference>
<comment type="caution">
    <text evidence="2">The sequence shown here is derived from an EMBL/GenBank/DDBJ whole genome shotgun (WGS) entry which is preliminary data.</text>
</comment>
<proteinExistence type="predicted"/>
<reference evidence="2" key="1">
    <citation type="journal article" date="2014" name="Int. J. Syst. Evol. Microbiol.">
        <title>Complete genome sequence of Corynebacterium casei LMG S-19264T (=DSM 44701T), isolated from a smear-ripened cheese.</title>
        <authorList>
            <consortium name="US DOE Joint Genome Institute (JGI-PGF)"/>
            <person name="Walter F."/>
            <person name="Albersmeier A."/>
            <person name="Kalinowski J."/>
            <person name="Ruckert C."/>
        </authorList>
    </citation>
    <scope>NUCLEOTIDE SEQUENCE</scope>
    <source>
        <strain evidence="2">KCTC 32337</strain>
    </source>
</reference>
<evidence type="ECO:0008006" key="4">
    <source>
        <dbReference type="Google" id="ProtNLM"/>
    </source>
</evidence>